<evidence type="ECO:0000256" key="2">
    <source>
        <dbReference type="ARBA" id="ARBA00022630"/>
    </source>
</evidence>
<dbReference type="InterPro" id="IPR016164">
    <property type="entry name" value="FAD-linked_Oxase-like_C"/>
</dbReference>
<dbReference type="Gene3D" id="3.30.465.10">
    <property type="match status" value="1"/>
</dbReference>
<dbReference type="PANTHER" id="PTHR43716:SF1">
    <property type="entry name" value="D-2-HYDROXYGLUTARATE DEHYDROGENASE, MITOCHONDRIAL"/>
    <property type="match status" value="1"/>
</dbReference>
<dbReference type="PANTHER" id="PTHR43716">
    <property type="entry name" value="D-2-HYDROXYGLUTARATE DEHYDROGENASE, MITOCHONDRIAL"/>
    <property type="match status" value="1"/>
</dbReference>
<evidence type="ECO:0000256" key="3">
    <source>
        <dbReference type="ARBA" id="ARBA00022827"/>
    </source>
</evidence>
<dbReference type="SUPFAM" id="SSF55103">
    <property type="entry name" value="FAD-linked oxidases, C-terminal domain"/>
    <property type="match status" value="1"/>
</dbReference>
<comment type="caution">
    <text evidence="6">The sequence shown here is derived from an EMBL/GenBank/DDBJ whole genome shotgun (WGS) entry which is preliminary data.</text>
</comment>
<reference evidence="6 7" key="1">
    <citation type="submission" date="2014-04" db="EMBL/GenBank/DDBJ databases">
        <authorList>
            <person name="Bishop-Lilly K.A."/>
            <person name="Broomall S.M."/>
            <person name="Chain P.S."/>
            <person name="Chertkov O."/>
            <person name="Coyne S.R."/>
            <person name="Daligault H.E."/>
            <person name="Davenport K.W."/>
            <person name="Erkkila T."/>
            <person name="Frey K.G."/>
            <person name="Gibbons H.S."/>
            <person name="Gu W."/>
            <person name="Jaissle J."/>
            <person name="Johnson S.L."/>
            <person name="Koroleva G.I."/>
            <person name="Ladner J.T."/>
            <person name="Lo C.-C."/>
            <person name="Minogue T.D."/>
            <person name="Munk C."/>
            <person name="Palacios G.F."/>
            <person name="Redden C.L."/>
            <person name="Rosenzweig C.N."/>
            <person name="Scholz M.B."/>
            <person name="Teshima H."/>
            <person name="Xu Y."/>
        </authorList>
    </citation>
    <scope>NUCLEOTIDE SEQUENCE [LARGE SCALE GENOMIC DNA]</scope>
    <source>
        <strain evidence="7">gladioli</strain>
    </source>
</reference>
<evidence type="ECO:0000256" key="1">
    <source>
        <dbReference type="ARBA" id="ARBA00001974"/>
    </source>
</evidence>
<dbReference type="SUPFAM" id="SSF56176">
    <property type="entry name" value="FAD-binding/transporter-associated domain-like"/>
    <property type="match status" value="1"/>
</dbReference>
<dbReference type="Gene3D" id="3.30.70.2740">
    <property type="match status" value="1"/>
</dbReference>
<dbReference type="InterPro" id="IPR006094">
    <property type="entry name" value="Oxid_FAD_bind_N"/>
</dbReference>
<dbReference type="GO" id="GO:0022904">
    <property type="term" value="P:respiratory electron transport chain"/>
    <property type="evidence" value="ECO:0007669"/>
    <property type="project" value="TreeGrafter"/>
</dbReference>
<accession>A0AAW3EXA8</accession>
<dbReference type="GO" id="GO:0016491">
    <property type="term" value="F:oxidoreductase activity"/>
    <property type="evidence" value="ECO:0007669"/>
    <property type="project" value="UniProtKB-KW"/>
</dbReference>
<keyword evidence="2" id="KW-0285">Flavoprotein</keyword>
<dbReference type="InterPro" id="IPR016167">
    <property type="entry name" value="FAD-bd_PCMH_sub1"/>
</dbReference>
<dbReference type="EMBL" id="JPGG01000016">
    <property type="protein sequence ID" value="KGC13237.1"/>
    <property type="molecule type" value="Genomic_DNA"/>
</dbReference>
<dbReference type="Gene3D" id="3.30.43.10">
    <property type="entry name" value="Uridine Diphospho-n-acetylenolpyruvylglucosamine Reductase, domain 2"/>
    <property type="match status" value="1"/>
</dbReference>
<dbReference type="InterPro" id="IPR004113">
    <property type="entry name" value="FAD-bd_oxidored_4_C"/>
</dbReference>
<name>A0AAW3EXA8_BURGA</name>
<dbReference type="InterPro" id="IPR016169">
    <property type="entry name" value="FAD-bd_PCMH_sub2"/>
</dbReference>
<evidence type="ECO:0000259" key="5">
    <source>
        <dbReference type="PROSITE" id="PS51387"/>
    </source>
</evidence>
<dbReference type="PROSITE" id="PS51387">
    <property type="entry name" value="FAD_PCMH"/>
    <property type="match status" value="1"/>
</dbReference>
<sequence>MSSTTMPLAATAGDAFAAELRDTLGPGALLHGEAAGPHLVDVLGHTGRAAAVVLPRDTAEVAAVLGAASRHGVRLVPQGNRTGLVGGALPDGSGRQVALSLSRMRRLRELDPLNRSATVEAGMALSELNRTAAAHRLQLPVDLGSDPSIGGLIGANAGGSRLLKYGDTRRNVLGLEVVVPDAHGGPGRVLDLLRPLRKHNAGVDLKQLFIGTGGAFGVITAASVALQRAEQSTDTTFIALPDYAAASRVLDAFEQDFGDLLCAFEVMSSASLEAVTEAFPALRHPLPAPFAQCYALVEVASAMPGLDSLLAERRDALLARLHADGLVLDAAPGHTEAFWRLRDALPEAIARQGAVLSFDVSFPRSRLAAFREHVVDWLRRAHPLLRVYDFGHFGDGGCHLVVSIPSAHAAAYGIARTVQLRGALYELAARHDGCFSAEHGVGPLNAAFYRKHVDAAAQALAARLQTATDPLAVLGRFRYG</sequence>
<evidence type="ECO:0000313" key="7">
    <source>
        <dbReference type="Proteomes" id="UP000029590"/>
    </source>
</evidence>
<dbReference type="InterPro" id="IPR016166">
    <property type="entry name" value="FAD-bd_PCMH"/>
</dbReference>
<gene>
    <name evidence="6" type="ORF">DM48_2071</name>
</gene>
<protein>
    <submittedName>
        <fullName evidence="6">FAD binding domain protein</fullName>
    </submittedName>
</protein>
<dbReference type="GO" id="GO:0071949">
    <property type="term" value="F:FAD binding"/>
    <property type="evidence" value="ECO:0007669"/>
    <property type="project" value="InterPro"/>
</dbReference>
<comment type="cofactor">
    <cofactor evidence="1">
        <name>FAD</name>
        <dbReference type="ChEBI" id="CHEBI:57692"/>
    </cofactor>
</comment>
<dbReference type="KEGG" id="bgo:BM43_5694"/>
<dbReference type="AlphaFoldDB" id="A0AAW3EXA8"/>
<dbReference type="Pfam" id="PF02913">
    <property type="entry name" value="FAD-oxidase_C"/>
    <property type="match status" value="1"/>
</dbReference>
<dbReference type="Gene3D" id="3.30.70.2190">
    <property type="match status" value="1"/>
</dbReference>
<dbReference type="RefSeq" id="WP_080742285.1">
    <property type="nucleotide sequence ID" value="NZ_CADEQJ010000003.1"/>
</dbReference>
<keyword evidence="3" id="KW-0274">FAD</keyword>
<organism evidence="6 7">
    <name type="scientific">Burkholderia gladioli</name>
    <name type="common">Pseudomonas marginata</name>
    <name type="synonym">Phytomonas marginata</name>
    <dbReference type="NCBI Taxonomy" id="28095"/>
    <lineage>
        <taxon>Bacteria</taxon>
        <taxon>Pseudomonadati</taxon>
        <taxon>Pseudomonadota</taxon>
        <taxon>Betaproteobacteria</taxon>
        <taxon>Burkholderiales</taxon>
        <taxon>Burkholderiaceae</taxon>
        <taxon>Burkholderia</taxon>
    </lineage>
</organism>
<dbReference type="Proteomes" id="UP000029590">
    <property type="component" value="Unassembled WGS sequence"/>
</dbReference>
<dbReference type="InterPro" id="IPR051264">
    <property type="entry name" value="FAD-oxidored/transferase_4"/>
</dbReference>
<keyword evidence="4" id="KW-0560">Oxidoreductase</keyword>
<evidence type="ECO:0000256" key="4">
    <source>
        <dbReference type="ARBA" id="ARBA00023002"/>
    </source>
</evidence>
<dbReference type="Pfam" id="PF01565">
    <property type="entry name" value="FAD_binding_4"/>
    <property type="match status" value="1"/>
</dbReference>
<dbReference type="InterPro" id="IPR036318">
    <property type="entry name" value="FAD-bd_PCMH-like_sf"/>
</dbReference>
<feature type="domain" description="FAD-binding PCMH-type" evidence="5">
    <location>
        <begin position="45"/>
        <end position="229"/>
    </location>
</feature>
<evidence type="ECO:0000313" key="6">
    <source>
        <dbReference type="EMBL" id="KGC13237.1"/>
    </source>
</evidence>
<proteinExistence type="predicted"/>